<proteinExistence type="predicted"/>
<comment type="caution">
    <text evidence="7">The sequence shown here is derived from an EMBL/GenBank/DDBJ whole genome shotgun (WGS) entry which is preliminary data.</text>
</comment>
<dbReference type="GO" id="GO:0004519">
    <property type="term" value="F:endonuclease activity"/>
    <property type="evidence" value="ECO:0007669"/>
    <property type="project" value="UniProtKB-KW"/>
</dbReference>
<evidence type="ECO:0000256" key="5">
    <source>
        <dbReference type="ARBA" id="ARBA00022801"/>
    </source>
</evidence>
<evidence type="ECO:0000256" key="6">
    <source>
        <dbReference type="ARBA" id="ARBA00023204"/>
    </source>
</evidence>
<name>A0A0M2SWA0_9BACI</name>
<keyword evidence="1" id="KW-0540">Nuclease</keyword>
<protein>
    <submittedName>
        <fullName evidence="7">UV damage repair endonuclease UvdE</fullName>
    </submittedName>
</protein>
<dbReference type="PANTHER" id="PTHR31290">
    <property type="entry name" value="UV-DAMAGE ENDONUCLEASE"/>
    <property type="match status" value="1"/>
</dbReference>
<dbReference type="PATRIC" id="fig|1408103.3.peg.2457"/>
<evidence type="ECO:0000256" key="4">
    <source>
        <dbReference type="ARBA" id="ARBA00022769"/>
    </source>
</evidence>
<dbReference type="InterPro" id="IPR036237">
    <property type="entry name" value="Xyl_isomerase-like_sf"/>
</dbReference>
<dbReference type="AlphaFoldDB" id="A0A0M2SWA0"/>
<accession>A0A0M2SWA0</accession>
<dbReference type="GO" id="GO:0016787">
    <property type="term" value="F:hydrolase activity"/>
    <property type="evidence" value="ECO:0007669"/>
    <property type="project" value="UniProtKB-KW"/>
</dbReference>
<dbReference type="Pfam" id="PF03851">
    <property type="entry name" value="UvdE"/>
    <property type="match status" value="1"/>
</dbReference>
<dbReference type="PANTHER" id="PTHR31290:SF5">
    <property type="entry name" value="UV-DAMAGE ENDONUCLEASE"/>
    <property type="match status" value="1"/>
</dbReference>
<dbReference type="GO" id="GO:0009411">
    <property type="term" value="P:response to UV"/>
    <property type="evidence" value="ECO:0007669"/>
    <property type="project" value="InterPro"/>
</dbReference>
<evidence type="ECO:0000313" key="8">
    <source>
        <dbReference type="Proteomes" id="UP000034166"/>
    </source>
</evidence>
<evidence type="ECO:0000313" key="7">
    <source>
        <dbReference type="EMBL" id="KKK37986.1"/>
    </source>
</evidence>
<dbReference type="RefSeq" id="WP_046523798.1">
    <property type="nucleotide sequence ID" value="NZ_LAYY01000010.1"/>
</dbReference>
<reference evidence="7 8" key="1">
    <citation type="submission" date="2015-04" db="EMBL/GenBank/DDBJ databases">
        <title>Taxonomic description and genome sequence of Bacillus campisalis sp. nov., a novel member of the genus Bacillus isolated from solar saltern.</title>
        <authorList>
            <person name="Mathan Kumar R."/>
            <person name="Kaur G."/>
            <person name="Kumar A."/>
            <person name="Singh N.K."/>
            <person name="Kaur N."/>
            <person name="Kumar N."/>
            <person name="Mayilraj S."/>
        </authorList>
    </citation>
    <scope>NUCLEOTIDE SEQUENCE [LARGE SCALE GENOMIC DNA]</scope>
    <source>
        <strain evidence="7 8">SA2-6</strain>
    </source>
</reference>
<dbReference type="Proteomes" id="UP000034166">
    <property type="component" value="Unassembled WGS sequence"/>
</dbReference>
<evidence type="ECO:0000256" key="3">
    <source>
        <dbReference type="ARBA" id="ARBA00022763"/>
    </source>
</evidence>
<dbReference type="InterPro" id="IPR004601">
    <property type="entry name" value="UvdE"/>
</dbReference>
<dbReference type="GO" id="GO:0006289">
    <property type="term" value="P:nucleotide-excision repair"/>
    <property type="evidence" value="ECO:0007669"/>
    <property type="project" value="InterPro"/>
</dbReference>
<evidence type="ECO:0000256" key="1">
    <source>
        <dbReference type="ARBA" id="ARBA00022722"/>
    </source>
</evidence>
<sequence length="318" mass="36768">MIIRFGYVSTAISLWEASPSRTMTFARYGQMPKEERLDKLHRITRSNLDSTKRMIYYNLAYGLPLYRFSSSIAPLATHPEVKWDFVNPFLEQWREIGTLVRENGLRTSFHPNQYTLFTSPRPEVTDNAVIDMEYHYSMLQAMGLENDGVLNIHIGGAYGNKEETILRFHENLKKLPLHIKERMTLENDDKTYHGDETLAACQKENVPLMFDYHHHMANPGSMELEDLLTAGFATWERIGLRPKIHISSPKTEKAYRSHADYVDPEFLQPLLPVLRRIGADVDFMIEAKRKDQACLQLIEDLAKIRGVKRIGGGVLEWK</sequence>
<keyword evidence="2 7" id="KW-0255">Endonuclease</keyword>
<keyword evidence="8" id="KW-1185">Reference proteome</keyword>
<evidence type="ECO:0000256" key="2">
    <source>
        <dbReference type="ARBA" id="ARBA00022759"/>
    </source>
</evidence>
<keyword evidence="3" id="KW-0227">DNA damage</keyword>
<organism evidence="7 8">
    <name type="scientific">Mesobacillus campisalis</name>
    <dbReference type="NCBI Taxonomy" id="1408103"/>
    <lineage>
        <taxon>Bacteria</taxon>
        <taxon>Bacillati</taxon>
        <taxon>Bacillota</taxon>
        <taxon>Bacilli</taxon>
        <taxon>Bacillales</taxon>
        <taxon>Bacillaceae</taxon>
        <taxon>Mesobacillus</taxon>
    </lineage>
</organism>
<dbReference type="Gene3D" id="3.20.20.150">
    <property type="entry name" value="Divalent-metal-dependent TIM barrel enzymes"/>
    <property type="match status" value="1"/>
</dbReference>
<dbReference type="NCBIfam" id="TIGR00629">
    <property type="entry name" value="uvde"/>
    <property type="match status" value="1"/>
</dbReference>
<keyword evidence="5" id="KW-0378">Hydrolase</keyword>
<dbReference type="SUPFAM" id="SSF51658">
    <property type="entry name" value="Xylose isomerase-like"/>
    <property type="match status" value="1"/>
</dbReference>
<dbReference type="EMBL" id="LAYY01000010">
    <property type="protein sequence ID" value="KKK37986.1"/>
    <property type="molecule type" value="Genomic_DNA"/>
</dbReference>
<gene>
    <name evidence="7" type="primary">uvsE</name>
    <name evidence="7" type="ORF">WQ57_10895</name>
</gene>
<keyword evidence="4" id="KW-0228">DNA excision</keyword>
<keyword evidence="6" id="KW-0234">DNA repair</keyword>
<dbReference type="OrthoDB" id="9782576at2"/>